<dbReference type="SUPFAM" id="SSF55874">
    <property type="entry name" value="ATPase domain of HSP90 chaperone/DNA topoisomerase II/histidine kinase"/>
    <property type="match status" value="1"/>
</dbReference>
<dbReference type="RefSeq" id="WP_015787487.1">
    <property type="nucleotide sequence ID" value="NZ_CALJZO010000105.1"/>
</dbReference>
<dbReference type="Gene3D" id="3.30.565.10">
    <property type="entry name" value="Histidine kinase-like ATPase, C-terminal domain"/>
    <property type="match status" value="1"/>
</dbReference>
<gene>
    <name evidence="3" type="ORF">MINT15_04660</name>
</gene>
<keyword evidence="3" id="KW-0808">Transferase</keyword>
<dbReference type="InterPro" id="IPR003594">
    <property type="entry name" value="HATPase_dom"/>
</dbReference>
<evidence type="ECO:0000313" key="3">
    <source>
        <dbReference type="EMBL" id="KHF46165.1"/>
    </source>
</evidence>
<accession>A0A837DG23</accession>
<dbReference type="PANTHER" id="PTHR35526">
    <property type="entry name" value="ANTI-SIGMA-F FACTOR RSBW-RELATED"/>
    <property type="match status" value="1"/>
</dbReference>
<evidence type="ECO:0000256" key="1">
    <source>
        <dbReference type="ARBA" id="ARBA00022527"/>
    </source>
</evidence>
<dbReference type="AlphaFoldDB" id="A0A837DG23"/>
<evidence type="ECO:0000259" key="2">
    <source>
        <dbReference type="Pfam" id="PF13581"/>
    </source>
</evidence>
<dbReference type="Pfam" id="PF13581">
    <property type="entry name" value="HATPase_c_2"/>
    <property type="match status" value="1"/>
</dbReference>
<organism evidence="3 4">
    <name type="scientific">Saccharomonospora viridis</name>
    <dbReference type="NCBI Taxonomy" id="1852"/>
    <lineage>
        <taxon>Bacteria</taxon>
        <taxon>Bacillati</taxon>
        <taxon>Actinomycetota</taxon>
        <taxon>Actinomycetes</taxon>
        <taxon>Pseudonocardiales</taxon>
        <taxon>Pseudonocardiaceae</taxon>
        <taxon>Saccharomonospora</taxon>
    </lineage>
</organism>
<dbReference type="CDD" id="cd16936">
    <property type="entry name" value="HATPase_RsbW-like"/>
    <property type="match status" value="1"/>
</dbReference>
<reference evidence="3 4" key="1">
    <citation type="submission" date="2014-10" db="EMBL/GenBank/DDBJ databases">
        <title>Genome sequence of Micropolyspora internatus JCM3315.</title>
        <authorList>
            <person name="Shin S.-K."/>
            <person name="Yi H."/>
        </authorList>
    </citation>
    <scope>NUCLEOTIDE SEQUENCE [LARGE SCALE GENOMIC DNA]</scope>
    <source>
        <strain evidence="3 4">JCM 3315</strain>
    </source>
</reference>
<name>A0A837DG23_9PSEU</name>
<dbReference type="Proteomes" id="UP000030848">
    <property type="component" value="Unassembled WGS sequence"/>
</dbReference>
<sequence>MAERAHVPYATPLVDTRLSADKNMPARSRRLTGDALGEIEPDTRYNFLLMLSELVANAVLHSRTPERLRVLRVGDRLRVEVYDDSSDFPVVMTPSPHRVHGRGMLLVDALASDWGVNSTPSGKVVWAEVRLSAAPSCREAHVDMFEKDQVRDLGRT</sequence>
<dbReference type="InterPro" id="IPR036890">
    <property type="entry name" value="HATPase_C_sf"/>
</dbReference>
<dbReference type="PANTHER" id="PTHR35526:SF3">
    <property type="entry name" value="ANTI-SIGMA-F FACTOR RSBW"/>
    <property type="match status" value="1"/>
</dbReference>
<feature type="domain" description="Histidine kinase/HSP90-like ATPase" evidence="2">
    <location>
        <begin position="37"/>
        <end position="127"/>
    </location>
</feature>
<proteinExistence type="predicted"/>
<dbReference type="OrthoDB" id="3478628at2"/>
<protein>
    <submittedName>
        <fullName evidence="3">Histidine kinase</fullName>
    </submittedName>
</protein>
<dbReference type="InterPro" id="IPR050267">
    <property type="entry name" value="Anti-sigma-factor_SerPK"/>
</dbReference>
<evidence type="ECO:0000313" key="4">
    <source>
        <dbReference type="Proteomes" id="UP000030848"/>
    </source>
</evidence>
<dbReference type="OMA" id="CTELASN"/>
<keyword evidence="1" id="KW-0723">Serine/threonine-protein kinase</keyword>
<dbReference type="GO" id="GO:0004674">
    <property type="term" value="F:protein serine/threonine kinase activity"/>
    <property type="evidence" value="ECO:0007669"/>
    <property type="project" value="UniProtKB-KW"/>
</dbReference>
<dbReference type="EMBL" id="JRZE01000001">
    <property type="protein sequence ID" value="KHF46165.1"/>
    <property type="molecule type" value="Genomic_DNA"/>
</dbReference>
<keyword evidence="3" id="KW-0418">Kinase</keyword>
<comment type="caution">
    <text evidence="3">The sequence shown here is derived from an EMBL/GenBank/DDBJ whole genome shotgun (WGS) entry which is preliminary data.</text>
</comment>